<evidence type="ECO:0000256" key="9">
    <source>
        <dbReference type="SAM" id="Phobius"/>
    </source>
</evidence>
<accession>A0A0R8HJY1</accession>
<evidence type="ECO:0000256" key="6">
    <source>
        <dbReference type="ARBA" id="ARBA00022989"/>
    </source>
</evidence>
<evidence type="ECO:0000313" key="10">
    <source>
        <dbReference type="EMBL" id="AKU76578.1"/>
    </source>
</evidence>
<comment type="function">
    <text evidence="1">Essential for the encapsidation of DNA into immature virions (IV) and the subsequent maturation of IV into mature virions (MV).</text>
</comment>
<feature type="region of interest" description="Disordered" evidence="8">
    <location>
        <begin position="65"/>
        <end position="92"/>
    </location>
</feature>
<organismHost>
    <name type="scientific">Homo sapiens</name>
    <name type="common">Human</name>
    <dbReference type="NCBI Taxonomy" id="9606"/>
</organismHost>
<keyword evidence="4" id="KW-0946">Virion</keyword>
<dbReference type="Proteomes" id="UP000155062">
    <property type="component" value="Segment"/>
</dbReference>
<comment type="subcellular location">
    <subcellularLocation>
        <location evidence="2">Virion membrane</location>
        <topology evidence="2">Single-pass membrane protein</topology>
    </subcellularLocation>
</comment>
<feature type="transmembrane region" description="Helical" evidence="9">
    <location>
        <begin position="6"/>
        <end position="24"/>
    </location>
</feature>
<gene>
    <name evidence="10" type="primary">ORFV089</name>
</gene>
<evidence type="ECO:0000256" key="4">
    <source>
        <dbReference type="ARBA" id="ARBA00022844"/>
    </source>
</evidence>
<evidence type="ECO:0000256" key="7">
    <source>
        <dbReference type="ARBA" id="ARBA00023136"/>
    </source>
</evidence>
<keyword evidence="7 9" id="KW-0472">Membrane</keyword>
<reference evidence="10 11" key="1">
    <citation type="journal article" date="2015" name="Front. Microbiol.">
        <title>Genome analysis of orf virus isolates from goats in the Fujian Province of southern China.</title>
        <authorList>
            <person name="Chi X."/>
            <person name="Zeng X."/>
            <person name="Li W."/>
            <person name="Hao W."/>
            <person name="Li M."/>
            <person name="Huang X."/>
            <person name="Huang Y."/>
            <person name="Rock D.L."/>
            <person name="Luo S."/>
            <person name="Wang S."/>
        </authorList>
    </citation>
    <scope>NUCLEOTIDE SEQUENCE [LARGE SCALE GENOMIC DNA]</scope>
    <source>
        <strain evidence="10">YX</strain>
    </source>
</reference>
<dbReference type="Pfam" id="PF05961">
    <property type="entry name" value="Chordopox_A13L"/>
    <property type="match status" value="1"/>
</dbReference>
<keyword evidence="5" id="KW-0426">Late protein</keyword>
<dbReference type="EMBL" id="KP010353">
    <property type="protein sequence ID" value="AKU76578.1"/>
    <property type="molecule type" value="Genomic_DNA"/>
</dbReference>
<protein>
    <submittedName>
        <fullName evidence="10">Virion membrane protein</fullName>
    </submittedName>
</protein>
<evidence type="ECO:0000256" key="1">
    <source>
        <dbReference type="ARBA" id="ARBA00003039"/>
    </source>
</evidence>
<evidence type="ECO:0000256" key="3">
    <source>
        <dbReference type="ARBA" id="ARBA00022692"/>
    </source>
</evidence>
<evidence type="ECO:0000256" key="2">
    <source>
        <dbReference type="ARBA" id="ARBA00004381"/>
    </source>
</evidence>
<organismHost>
    <name type="scientific">Ovis aries</name>
    <name type="common">Sheep</name>
    <dbReference type="NCBI Taxonomy" id="9940"/>
</organismHost>
<evidence type="ECO:0000313" key="11">
    <source>
        <dbReference type="Proteomes" id="UP000155062"/>
    </source>
</evidence>
<keyword evidence="3 9" id="KW-0812">Transmembrane</keyword>
<organismHost>
    <name type="scientific">Capra hircus</name>
    <name type="common">Goat</name>
    <dbReference type="NCBI Taxonomy" id="9925"/>
</organismHost>
<keyword evidence="6 9" id="KW-1133">Transmembrane helix</keyword>
<evidence type="ECO:0000256" key="5">
    <source>
        <dbReference type="ARBA" id="ARBA00022921"/>
    </source>
</evidence>
<organism evidence="10 11">
    <name type="scientific">Orf virus</name>
    <name type="common">ORFV</name>
    <dbReference type="NCBI Taxonomy" id="10258"/>
    <lineage>
        <taxon>Viruses</taxon>
        <taxon>Varidnaviria</taxon>
        <taxon>Bamfordvirae</taxon>
        <taxon>Nucleocytoviricota</taxon>
        <taxon>Pokkesviricetes</taxon>
        <taxon>Chitovirales</taxon>
        <taxon>Poxviridae</taxon>
        <taxon>Chordopoxvirinae</taxon>
        <taxon>Parapoxvirus</taxon>
        <taxon>Parapoxvirus orf</taxon>
    </lineage>
</organism>
<evidence type="ECO:0000256" key="8">
    <source>
        <dbReference type="SAM" id="MobiDB-lite"/>
    </source>
</evidence>
<proteinExistence type="predicted"/>
<dbReference type="GO" id="GO:0055036">
    <property type="term" value="C:virion membrane"/>
    <property type="evidence" value="ECO:0007669"/>
    <property type="project" value="UniProtKB-SubCell"/>
</dbReference>
<name>A0A0R8HJY1_ORFV</name>
<sequence>MGLLDALLTVIVISIVCYIVIMMYRRSCVSAPAVPRNKDLLPPGASSFEDKMTDDQVRAFHALVTSSSGDNPAPAATAESPVARNRFSAASS</sequence>
<dbReference type="InterPro" id="IPR009236">
    <property type="entry name" value="Chordopox_A13L"/>
</dbReference>